<comment type="similarity">
    <text evidence="1">Belongs to the metallo-dependent hydrolases superfamily.</text>
</comment>
<evidence type="ECO:0000313" key="3">
    <source>
        <dbReference type="EMBL" id="ABY25077.1"/>
    </source>
</evidence>
<reference evidence="4" key="1">
    <citation type="journal article" date="2008" name="J. Bacteriol.">
        <title>Genome sequence of the fish pathogen Renibacterium salmoninarum suggests reductive evolution away from an environmental Arthrobacter ancestor.</title>
        <authorList>
            <person name="Wiens G.D."/>
            <person name="Rockey D.D."/>
            <person name="Wu Z."/>
            <person name="Chang J."/>
            <person name="Levy R."/>
            <person name="Crane S."/>
            <person name="Chen D.S."/>
            <person name="Capri G.R."/>
            <person name="Burnett J.R."/>
            <person name="Sudheesh P.S."/>
            <person name="Schipma M.J."/>
            <person name="Burd H."/>
            <person name="Bhattacharyya A."/>
            <person name="Rhodes L.D."/>
            <person name="Kaul R."/>
            <person name="Strom M.S."/>
        </authorList>
    </citation>
    <scope>NUCLEOTIDE SEQUENCE [LARGE SCALE GENOMIC DNA]</scope>
    <source>
        <strain evidence="4">ATCC 33209 / DSM 20767 / JCM 11484 / NBRC 15589 / NCIMB 2235</strain>
    </source>
</reference>
<sequence length="292" mass="31614">MSGKNPIRRIDAHHHLWNLNDRPQDWITGPSMAAIDRSFLLEEFEALAIESEVDASVLVQTVCESEETPELLAIAASSSIVQAVVGWVDLEAPSVADQISALKESPGGGYLRGIRHQVQGENDPEWLARPAVRRGLIAVAEAGLNYEFIVRSDQLPAVAKTAHDFPEASFILDHAGKPPIVAGELEAWFTDIAAVASASNITCKVSGLLTEANWSSWTINDVQPIADRLLELFGVNRLMLGSDWPVSTLAASYPSTWSMSEELIATLSAAEKSDLRQGTAAKVYRIPGTMDA</sequence>
<dbReference type="RefSeq" id="WP_012246714.1">
    <property type="nucleotide sequence ID" value="NC_010168.1"/>
</dbReference>
<dbReference type="InterPro" id="IPR006680">
    <property type="entry name" value="Amidohydro-rel"/>
</dbReference>
<dbReference type="InterPro" id="IPR032466">
    <property type="entry name" value="Metal_Hydrolase"/>
</dbReference>
<dbReference type="AlphaFoldDB" id="A9WV56"/>
<dbReference type="PANTHER" id="PTHR43569:SF2">
    <property type="entry name" value="AMIDOHYDROLASE-RELATED DOMAIN-CONTAINING PROTEIN"/>
    <property type="match status" value="1"/>
</dbReference>
<dbReference type="PANTHER" id="PTHR43569">
    <property type="entry name" value="AMIDOHYDROLASE"/>
    <property type="match status" value="1"/>
</dbReference>
<keyword evidence="4" id="KW-1185">Reference proteome</keyword>
<protein>
    <submittedName>
        <fullName evidence="3">D-arabinonolactonase</fullName>
        <ecNumber evidence="3">3.1.1.30</ecNumber>
    </submittedName>
</protein>
<dbReference type="EC" id="3.1.1.30" evidence="3"/>
<dbReference type="EMBL" id="CP000910">
    <property type="protein sequence ID" value="ABY25077.1"/>
    <property type="molecule type" value="Genomic_DNA"/>
</dbReference>
<dbReference type="GO" id="GO:0047815">
    <property type="term" value="F:D-arabinonolactonase activity"/>
    <property type="evidence" value="ECO:0007669"/>
    <property type="project" value="UniProtKB-EC"/>
</dbReference>
<proteinExistence type="inferred from homology"/>
<dbReference type="Pfam" id="PF04909">
    <property type="entry name" value="Amidohydro_2"/>
    <property type="match status" value="1"/>
</dbReference>
<gene>
    <name evidence="3" type="ordered locus">RSal33209_3367</name>
</gene>
<dbReference type="SUPFAM" id="SSF51556">
    <property type="entry name" value="Metallo-dependent hydrolases"/>
    <property type="match status" value="1"/>
</dbReference>
<dbReference type="eggNOG" id="COG3618">
    <property type="taxonomic scope" value="Bacteria"/>
</dbReference>
<dbReference type="Gene3D" id="3.20.20.140">
    <property type="entry name" value="Metal-dependent hydrolases"/>
    <property type="match status" value="1"/>
</dbReference>
<evidence type="ECO:0000256" key="1">
    <source>
        <dbReference type="ARBA" id="ARBA00038310"/>
    </source>
</evidence>
<dbReference type="InterPro" id="IPR052350">
    <property type="entry name" value="Metallo-dep_Lactonases"/>
</dbReference>
<accession>A9WV56</accession>
<dbReference type="STRING" id="288705.RSal33209_3367"/>
<feature type="domain" description="Amidohydrolase-related" evidence="2">
    <location>
        <begin position="10"/>
        <end position="286"/>
    </location>
</feature>
<dbReference type="HOGENOM" id="CLU_044590_3_0_11"/>
<evidence type="ECO:0000259" key="2">
    <source>
        <dbReference type="Pfam" id="PF04909"/>
    </source>
</evidence>
<name>A9WV56_RENSM</name>
<dbReference type="Proteomes" id="UP000002007">
    <property type="component" value="Chromosome"/>
</dbReference>
<evidence type="ECO:0000313" key="4">
    <source>
        <dbReference type="Proteomes" id="UP000002007"/>
    </source>
</evidence>
<dbReference type="KEGG" id="rsa:RSal33209_3367"/>
<organism evidence="3 4">
    <name type="scientific">Renibacterium salmoninarum (strain ATCC 33209 / DSM 20767 / JCM 11484 / NBRC 15589 / NCIMB 2235)</name>
    <dbReference type="NCBI Taxonomy" id="288705"/>
    <lineage>
        <taxon>Bacteria</taxon>
        <taxon>Bacillati</taxon>
        <taxon>Actinomycetota</taxon>
        <taxon>Actinomycetes</taxon>
        <taxon>Micrococcales</taxon>
        <taxon>Micrococcaceae</taxon>
        <taxon>Renibacterium</taxon>
    </lineage>
</organism>
<keyword evidence="3" id="KW-0378">Hydrolase</keyword>